<dbReference type="InterPro" id="IPR005625">
    <property type="entry name" value="PepSY-ass_TM"/>
</dbReference>
<dbReference type="RefSeq" id="WP_087582533.1">
    <property type="nucleotide sequence ID" value="NZ_NDYN01000001.1"/>
</dbReference>
<feature type="transmembrane region" description="Helical" evidence="1">
    <location>
        <begin position="334"/>
        <end position="358"/>
    </location>
</feature>
<dbReference type="Proteomes" id="UP000196317">
    <property type="component" value="Unassembled WGS sequence"/>
</dbReference>
<organism evidence="2 3">
    <name type="scientific">Campylobacter concisus</name>
    <dbReference type="NCBI Taxonomy" id="199"/>
    <lineage>
        <taxon>Bacteria</taxon>
        <taxon>Pseudomonadati</taxon>
        <taxon>Campylobacterota</taxon>
        <taxon>Epsilonproteobacteria</taxon>
        <taxon>Campylobacterales</taxon>
        <taxon>Campylobacteraceae</taxon>
        <taxon>Campylobacter</taxon>
    </lineage>
</organism>
<sequence>MIKILKKFHLILAFIFALPLLVLSISGAIISYHDEIIDIFSKDEVVAGKKPLEIDEILKIFSKSEPNFNLSYLKIKSEANKAYVISGTSENGEFESFFVDPYTGEISGKNSAEKFIGLVLNLHKNLALSLFKNENLSKFASELVALSTLALLFVLISGAVIYFWRFRSRMGEAFKLNLKAKKFAFLYSLHGFLGIYLGTVLSVICISGLYFSYESFAKVINQICGEEKVFKKPNFTNKNGFSLSDEQKVANLKKAYEIFISKFGSEFDALNFIANSGGVKFMLFYLPKGASDRDGVRLLVDTKSEQISKNAMPKSFEIYKFMLDLHAGYIFGELGKFIFCLASCVVVLLLFSGGAIYYKRRKN</sequence>
<dbReference type="Pfam" id="PF03929">
    <property type="entry name" value="PepSY_TM"/>
    <property type="match status" value="1"/>
</dbReference>
<evidence type="ECO:0000256" key="1">
    <source>
        <dbReference type="SAM" id="Phobius"/>
    </source>
</evidence>
<keyword evidence="1" id="KW-0472">Membrane</keyword>
<dbReference type="AlphaFoldDB" id="A0A1Y5MTS7"/>
<feature type="transmembrane region" description="Helical" evidence="1">
    <location>
        <begin position="185"/>
        <end position="211"/>
    </location>
</feature>
<evidence type="ECO:0000313" key="3">
    <source>
        <dbReference type="Proteomes" id="UP000196317"/>
    </source>
</evidence>
<comment type="caution">
    <text evidence="2">The sequence shown here is derived from an EMBL/GenBank/DDBJ whole genome shotgun (WGS) entry which is preliminary data.</text>
</comment>
<keyword evidence="1" id="KW-0812">Transmembrane</keyword>
<name>A0A1Y5MTS7_9BACT</name>
<reference evidence="2 3" key="1">
    <citation type="submission" date="2017-04" db="EMBL/GenBank/DDBJ databases">
        <title>Complete genome of Campylobacter concisus ATCC 33237T and draft genomes for an additional eight well characterized C. concisus strains.</title>
        <authorList>
            <person name="Cornelius A.J."/>
            <person name="Miller W.G."/>
            <person name="Lastovica A.J."/>
            <person name="On S.L."/>
            <person name="French N.P."/>
            <person name="Vandenberg O."/>
            <person name="Biggs P.J."/>
        </authorList>
    </citation>
    <scope>NUCLEOTIDE SEQUENCE [LARGE SCALE GENOMIC DNA]</scope>
    <source>
        <strain evidence="2 3">CCUG 19995</strain>
    </source>
</reference>
<keyword evidence="1" id="KW-1133">Transmembrane helix</keyword>
<evidence type="ECO:0000313" key="2">
    <source>
        <dbReference type="EMBL" id="OUT09052.1"/>
    </source>
</evidence>
<accession>A0A1Y5MTS7</accession>
<dbReference type="EMBL" id="NDYN01000001">
    <property type="protein sequence ID" value="OUT09052.1"/>
    <property type="molecule type" value="Genomic_DNA"/>
</dbReference>
<gene>
    <name evidence="2" type="ORF">B9N65_01540</name>
</gene>
<protein>
    <submittedName>
        <fullName evidence="2">Peptidase</fullName>
    </submittedName>
</protein>
<dbReference type="PANTHER" id="PTHR34219">
    <property type="entry name" value="IRON-REGULATED INNER MEMBRANE PROTEIN-RELATED"/>
    <property type="match status" value="1"/>
</dbReference>
<feature type="transmembrane region" description="Helical" evidence="1">
    <location>
        <begin position="143"/>
        <end position="164"/>
    </location>
</feature>
<proteinExistence type="predicted"/>